<evidence type="ECO:0000313" key="1">
    <source>
        <dbReference type="EMBL" id="TWT47863.1"/>
    </source>
</evidence>
<comment type="caution">
    <text evidence="1">The sequence shown here is derived from an EMBL/GenBank/DDBJ whole genome shotgun (WGS) entry which is preliminary data.</text>
</comment>
<protein>
    <recommendedName>
        <fullName evidence="3">Phage protein</fullName>
    </recommendedName>
</protein>
<organism evidence="1 2">
    <name type="scientific">Rubripirellula amarantea</name>
    <dbReference type="NCBI Taxonomy" id="2527999"/>
    <lineage>
        <taxon>Bacteria</taxon>
        <taxon>Pseudomonadati</taxon>
        <taxon>Planctomycetota</taxon>
        <taxon>Planctomycetia</taxon>
        <taxon>Pirellulales</taxon>
        <taxon>Pirellulaceae</taxon>
        <taxon>Rubripirellula</taxon>
    </lineage>
</organism>
<dbReference type="Proteomes" id="UP000316598">
    <property type="component" value="Unassembled WGS sequence"/>
</dbReference>
<evidence type="ECO:0000313" key="2">
    <source>
        <dbReference type="Proteomes" id="UP000316598"/>
    </source>
</evidence>
<dbReference type="EMBL" id="SJPI01000006">
    <property type="protein sequence ID" value="TWT47863.1"/>
    <property type="molecule type" value="Genomic_DNA"/>
</dbReference>
<proteinExistence type="predicted"/>
<accession>A0A5C5WCM1</accession>
<gene>
    <name evidence="1" type="ORF">Pla22_52300</name>
</gene>
<sequence length="100" mass="11499">MAKFRKKPVQIEAFQMTKERRWDNSEWPEWLNQAWNMEPSEPGCLYCIDEDGLVGPGERLCITTLEGTHAVTFGDWIIQGVKGELYPCKPDIFEATYDAA</sequence>
<evidence type="ECO:0008006" key="3">
    <source>
        <dbReference type="Google" id="ProtNLM"/>
    </source>
</evidence>
<reference evidence="1 2" key="1">
    <citation type="submission" date="2019-02" db="EMBL/GenBank/DDBJ databases">
        <title>Deep-cultivation of Planctomycetes and their phenomic and genomic characterization uncovers novel biology.</title>
        <authorList>
            <person name="Wiegand S."/>
            <person name="Jogler M."/>
            <person name="Boedeker C."/>
            <person name="Pinto D."/>
            <person name="Vollmers J."/>
            <person name="Rivas-Marin E."/>
            <person name="Kohn T."/>
            <person name="Peeters S.H."/>
            <person name="Heuer A."/>
            <person name="Rast P."/>
            <person name="Oberbeckmann S."/>
            <person name="Bunk B."/>
            <person name="Jeske O."/>
            <person name="Meyerdierks A."/>
            <person name="Storesund J.E."/>
            <person name="Kallscheuer N."/>
            <person name="Luecker S."/>
            <person name="Lage O.M."/>
            <person name="Pohl T."/>
            <person name="Merkel B.J."/>
            <person name="Hornburger P."/>
            <person name="Mueller R.-W."/>
            <person name="Bruemmer F."/>
            <person name="Labrenz M."/>
            <person name="Spormann A.M."/>
            <person name="Op Den Camp H."/>
            <person name="Overmann J."/>
            <person name="Amann R."/>
            <person name="Jetten M.S.M."/>
            <person name="Mascher T."/>
            <person name="Medema M.H."/>
            <person name="Devos D.P."/>
            <person name="Kaster A.-K."/>
            <person name="Ovreas L."/>
            <person name="Rohde M."/>
            <person name="Galperin M.Y."/>
            <person name="Jogler C."/>
        </authorList>
    </citation>
    <scope>NUCLEOTIDE SEQUENCE [LARGE SCALE GENOMIC DNA]</scope>
    <source>
        <strain evidence="1 2">Pla22</strain>
    </source>
</reference>
<dbReference type="AlphaFoldDB" id="A0A5C5WCM1"/>
<name>A0A5C5WCM1_9BACT</name>
<keyword evidence="2" id="KW-1185">Reference proteome</keyword>
<dbReference type="OrthoDB" id="121684at2"/>